<feature type="transmembrane region" description="Helical" evidence="1">
    <location>
        <begin position="244"/>
        <end position="266"/>
    </location>
</feature>
<proteinExistence type="predicted"/>
<feature type="chain" id="PRO_5026216226" evidence="2">
    <location>
        <begin position="30"/>
        <end position="288"/>
    </location>
</feature>
<dbReference type="AlphaFoldDB" id="A0A6G0WY61"/>
<evidence type="ECO:0000313" key="3">
    <source>
        <dbReference type="EMBL" id="KAF0732448.1"/>
    </source>
</evidence>
<gene>
    <name evidence="3" type="ORF">Ae201684_010438</name>
</gene>
<dbReference type="EMBL" id="VJMJ01000132">
    <property type="protein sequence ID" value="KAF0732448.1"/>
    <property type="molecule type" value="Genomic_DNA"/>
</dbReference>
<keyword evidence="4" id="KW-1185">Reference proteome</keyword>
<organism evidence="3 4">
    <name type="scientific">Aphanomyces euteiches</name>
    <dbReference type="NCBI Taxonomy" id="100861"/>
    <lineage>
        <taxon>Eukaryota</taxon>
        <taxon>Sar</taxon>
        <taxon>Stramenopiles</taxon>
        <taxon>Oomycota</taxon>
        <taxon>Saprolegniomycetes</taxon>
        <taxon>Saprolegniales</taxon>
        <taxon>Verrucalvaceae</taxon>
        <taxon>Aphanomyces</taxon>
    </lineage>
</organism>
<comment type="caution">
    <text evidence="3">The sequence shown here is derived from an EMBL/GenBank/DDBJ whole genome shotgun (WGS) entry which is preliminary data.</text>
</comment>
<keyword evidence="1" id="KW-0812">Transmembrane</keyword>
<evidence type="ECO:0000313" key="4">
    <source>
        <dbReference type="Proteomes" id="UP000481153"/>
    </source>
</evidence>
<dbReference type="Gene3D" id="1.10.239.10">
    <property type="entry name" value="Elicitin domain"/>
    <property type="match status" value="1"/>
</dbReference>
<reference evidence="3 4" key="1">
    <citation type="submission" date="2019-07" db="EMBL/GenBank/DDBJ databases">
        <title>Genomics analysis of Aphanomyces spp. identifies a new class of oomycete effector associated with host adaptation.</title>
        <authorList>
            <person name="Gaulin E."/>
        </authorList>
    </citation>
    <scope>NUCLEOTIDE SEQUENCE [LARGE SCALE GENOMIC DNA]</scope>
    <source>
        <strain evidence="3 4">ATCC 201684</strain>
    </source>
</reference>
<keyword evidence="2" id="KW-0732">Signal</keyword>
<dbReference type="GO" id="GO:0005576">
    <property type="term" value="C:extracellular region"/>
    <property type="evidence" value="ECO:0007669"/>
    <property type="project" value="InterPro"/>
</dbReference>
<dbReference type="OrthoDB" id="66261at2759"/>
<dbReference type="InterPro" id="IPR036470">
    <property type="entry name" value="Elicitin_sf"/>
</dbReference>
<keyword evidence="1" id="KW-1133">Transmembrane helix</keyword>
<name>A0A6G0WY61_9STRA</name>
<dbReference type="VEuPathDB" id="FungiDB:AeMF1_004782"/>
<evidence type="ECO:0000256" key="1">
    <source>
        <dbReference type="SAM" id="Phobius"/>
    </source>
</evidence>
<keyword evidence="1" id="KW-0472">Membrane</keyword>
<protein>
    <submittedName>
        <fullName evidence="3">Uncharacterized protein</fullName>
    </submittedName>
</protein>
<evidence type="ECO:0000256" key="2">
    <source>
        <dbReference type="SAM" id="SignalP"/>
    </source>
</evidence>
<accession>A0A6G0WY61</accession>
<dbReference type="Proteomes" id="UP000481153">
    <property type="component" value="Unassembled WGS sequence"/>
</dbReference>
<feature type="signal peptide" evidence="2">
    <location>
        <begin position="1"/>
        <end position="29"/>
    </location>
</feature>
<sequence>MKSIAFAAVFGAVFAAASAPANITRCTEADYHKIQADAKWSLYRPLCAHVLGLSLSEFDNHTSPTEENEAKLKDSDVCKWFYGDIQKYARRANCYELDLIGSNITWDMVVELMDVEAVPKVQNNCSKVELTGAFTGLAAKSSFYKCVGTSSKNLFTVPDANQLALFRANPACSDLFNDFQAVIDGLPHCAVHGDGTDVHAFRKLSWNVTLDWLNILSSSQTAPAVPGAVVFALNYVPRLDGHSIIVLATGGLFACAIIAFAAFFIYKKQVVNAKPASRREERVGLLRV</sequence>